<dbReference type="AlphaFoldDB" id="A0A218QX30"/>
<organism evidence="2">
    <name type="scientific">Tityus serrulatus</name>
    <name type="common">Brazilian yellow scorpion</name>
    <dbReference type="NCBI Taxonomy" id="6887"/>
    <lineage>
        <taxon>Eukaryota</taxon>
        <taxon>Metazoa</taxon>
        <taxon>Ecdysozoa</taxon>
        <taxon>Arthropoda</taxon>
        <taxon>Chelicerata</taxon>
        <taxon>Arachnida</taxon>
        <taxon>Scorpiones</taxon>
        <taxon>Buthida</taxon>
        <taxon>Buthoidea</taxon>
        <taxon>Buthidae</taxon>
        <taxon>Tityus</taxon>
    </lineage>
</organism>
<dbReference type="EMBL" id="GEUW01000045">
    <property type="protein sequence ID" value="JAW07000.1"/>
    <property type="molecule type" value="Transcribed_RNA"/>
</dbReference>
<feature type="signal peptide" evidence="1">
    <location>
        <begin position="1"/>
        <end position="23"/>
    </location>
</feature>
<evidence type="ECO:0000313" key="2">
    <source>
        <dbReference type="EMBL" id="JAW07000.1"/>
    </source>
</evidence>
<keyword evidence="1" id="KW-0732">Signal</keyword>
<accession>A0A218QX30</accession>
<protein>
    <submittedName>
        <fullName evidence="2">Putative antimicrobial peptide</fullName>
    </submittedName>
</protein>
<sequence length="79" mass="9496">MQFKKQLLVIFFAYFLVVHESEAFLGSLLSLGSKLLPKVVGLFTRKRERSLKKRDLEKFYDPYQRNLEMERLLKQLPIY</sequence>
<feature type="chain" id="PRO_5011910059" evidence="1">
    <location>
        <begin position="24"/>
        <end position="79"/>
    </location>
</feature>
<evidence type="ECO:0000256" key="1">
    <source>
        <dbReference type="SAM" id="SignalP"/>
    </source>
</evidence>
<proteinExistence type="predicted"/>
<dbReference type="EMBL" id="GEUW01000040">
    <property type="protein sequence ID" value="JAW07005.1"/>
    <property type="molecule type" value="Transcribed_RNA"/>
</dbReference>
<reference evidence="2" key="1">
    <citation type="submission" date="2016-05" db="EMBL/GenBank/DDBJ databases">
        <title>Comparative transcriptomes and proteomes of Brazilian medically important scorpions Tityus serrulatus from Parana and Sao Paulo.</title>
        <authorList>
            <person name="Oliveira U.C."/>
            <person name="Nishiyama M.Y.Jr."/>
            <person name="Candido D.M."/>
            <person name="Yamanouye N."/>
            <person name="Dorce V.A."/>
            <person name="Junqueira-de-Azevedo I.L."/>
        </authorList>
    </citation>
    <scope>NUCLEOTIDE SEQUENCE</scope>
    <source>
        <tissue evidence="2">Telson</tissue>
    </source>
</reference>
<name>A0A218QX30_TITSE</name>